<keyword evidence="6" id="KW-1185">Reference proteome</keyword>
<dbReference type="Proteomes" id="UP001175228">
    <property type="component" value="Unassembled WGS sequence"/>
</dbReference>
<dbReference type="Pfam" id="PF00135">
    <property type="entry name" value="COesterase"/>
    <property type="match status" value="2"/>
</dbReference>
<keyword evidence="2 3" id="KW-0378">Hydrolase</keyword>
<evidence type="ECO:0000259" key="4">
    <source>
        <dbReference type="Pfam" id="PF00135"/>
    </source>
</evidence>
<protein>
    <recommendedName>
        <fullName evidence="3">Carboxylic ester hydrolase</fullName>
        <ecNumber evidence="3">3.1.1.-</ecNumber>
    </recommendedName>
</protein>
<dbReference type="InterPro" id="IPR029058">
    <property type="entry name" value="AB_hydrolase_fold"/>
</dbReference>
<dbReference type="InterPro" id="IPR019826">
    <property type="entry name" value="Carboxylesterase_B_AS"/>
</dbReference>
<dbReference type="InterPro" id="IPR050309">
    <property type="entry name" value="Type-B_Carboxylest/Lipase"/>
</dbReference>
<keyword evidence="3" id="KW-0732">Signal</keyword>
<dbReference type="EMBL" id="JAUEPU010000022">
    <property type="protein sequence ID" value="KAK0494045.1"/>
    <property type="molecule type" value="Genomic_DNA"/>
</dbReference>
<proteinExistence type="inferred from homology"/>
<evidence type="ECO:0000313" key="6">
    <source>
        <dbReference type="Proteomes" id="UP001175228"/>
    </source>
</evidence>
<evidence type="ECO:0000313" key="5">
    <source>
        <dbReference type="EMBL" id="KAK0494045.1"/>
    </source>
</evidence>
<gene>
    <name evidence="5" type="ORF">EDD18DRAFT_1355992</name>
</gene>
<feature type="chain" id="PRO_5041487847" description="Carboxylic ester hydrolase" evidence="3">
    <location>
        <begin position="22"/>
        <end position="532"/>
    </location>
</feature>
<reference evidence="5" key="1">
    <citation type="submission" date="2023-06" db="EMBL/GenBank/DDBJ databases">
        <authorList>
            <consortium name="Lawrence Berkeley National Laboratory"/>
            <person name="Ahrendt S."/>
            <person name="Sahu N."/>
            <person name="Indic B."/>
            <person name="Wong-Bajracharya J."/>
            <person name="Merenyi Z."/>
            <person name="Ke H.-M."/>
            <person name="Monk M."/>
            <person name="Kocsube S."/>
            <person name="Drula E."/>
            <person name="Lipzen A."/>
            <person name="Balint B."/>
            <person name="Henrissat B."/>
            <person name="Andreopoulos B."/>
            <person name="Martin F.M."/>
            <person name="Harder C.B."/>
            <person name="Rigling D."/>
            <person name="Ford K.L."/>
            <person name="Foster G.D."/>
            <person name="Pangilinan J."/>
            <person name="Papanicolaou A."/>
            <person name="Barry K."/>
            <person name="LaButti K."/>
            <person name="Viragh M."/>
            <person name="Koriabine M."/>
            <person name="Yan M."/>
            <person name="Riley R."/>
            <person name="Champramary S."/>
            <person name="Plett K.L."/>
            <person name="Tsai I.J."/>
            <person name="Slot J."/>
            <person name="Sipos G."/>
            <person name="Plett J."/>
            <person name="Nagy L.G."/>
            <person name="Grigoriev I.V."/>
        </authorList>
    </citation>
    <scope>NUCLEOTIDE SEQUENCE</scope>
    <source>
        <strain evidence="5">HWK02</strain>
    </source>
</reference>
<evidence type="ECO:0000256" key="3">
    <source>
        <dbReference type="RuleBase" id="RU361235"/>
    </source>
</evidence>
<dbReference type="GO" id="GO:0016787">
    <property type="term" value="F:hydrolase activity"/>
    <property type="evidence" value="ECO:0007669"/>
    <property type="project" value="UniProtKB-KW"/>
</dbReference>
<evidence type="ECO:0000256" key="1">
    <source>
        <dbReference type="ARBA" id="ARBA00005964"/>
    </source>
</evidence>
<accession>A0AA39Q1Q8</accession>
<dbReference type="SUPFAM" id="SSF53474">
    <property type="entry name" value="alpha/beta-Hydrolases"/>
    <property type="match status" value="1"/>
</dbReference>
<dbReference type="PROSITE" id="PS00122">
    <property type="entry name" value="CARBOXYLESTERASE_B_1"/>
    <property type="match status" value="1"/>
</dbReference>
<dbReference type="PANTHER" id="PTHR11559">
    <property type="entry name" value="CARBOXYLESTERASE"/>
    <property type="match status" value="1"/>
</dbReference>
<organism evidence="5 6">
    <name type="scientific">Armillaria luteobubalina</name>
    <dbReference type="NCBI Taxonomy" id="153913"/>
    <lineage>
        <taxon>Eukaryota</taxon>
        <taxon>Fungi</taxon>
        <taxon>Dikarya</taxon>
        <taxon>Basidiomycota</taxon>
        <taxon>Agaricomycotina</taxon>
        <taxon>Agaricomycetes</taxon>
        <taxon>Agaricomycetidae</taxon>
        <taxon>Agaricales</taxon>
        <taxon>Marasmiineae</taxon>
        <taxon>Physalacriaceae</taxon>
        <taxon>Armillaria</taxon>
    </lineage>
</organism>
<dbReference type="AlphaFoldDB" id="A0AA39Q1Q8"/>
<comment type="caution">
    <text evidence="5">The sequence shown here is derived from an EMBL/GenBank/DDBJ whole genome shotgun (WGS) entry which is preliminary data.</text>
</comment>
<feature type="domain" description="Carboxylesterase type B" evidence="4">
    <location>
        <begin position="339"/>
        <end position="504"/>
    </location>
</feature>
<dbReference type="Gene3D" id="3.40.50.1820">
    <property type="entry name" value="alpha/beta hydrolase"/>
    <property type="match status" value="1"/>
</dbReference>
<name>A0AA39Q1Q8_9AGAR</name>
<feature type="domain" description="Carboxylesterase type B" evidence="4">
    <location>
        <begin position="28"/>
        <end position="242"/>
    </location>
</feature>
<comment type="similarity">
    <text evidence="1 3">Belongs to the type-B carboxylesterase/lipase family.</text>
</comment>
<feature type="signal peptide" evidence="3">
    <location>
        <begin position="1"/>
        <end position="21"/>
    </location>
</feature>
<sequence>MVLIRLSLSVASLSWLAQFLAFANNRLIVDTEYAMYRGNLSYPDTVAYLGIPYAEPPLGDRRFRAPVPLDTARIALEANGTVLDATSYSDFCIQGSTGVGDAGGTGSEDCLKVNIYFPIYGSNLPVLMYFHGGAYVCGNPANFPFHHWVHQSPNVVIVSVYYHLSSLGFLATPAFTDTTNGDFNAGFLDQIQALKWVKQHVTAFGGDPSRVTINGQSAGGPAVELHLVAHEGGSLFSGAIVQRAYRAPLPLPEQNTLVQLLFYASRVDPAAFPPSCTSDEFSSPYNVFHPVVDGKIFTEFPTTSMALESFTLASATSNESYAPGYDIPSSLRILFPGLDEKDTDDYLAAYPSSDFDSEEQRLAAAAGDSLNGCCRQILGSGYSSKGINTWTYRYNQPNPTIGSPAIVAHAAENWMMFLGSDTGLANPLSLTPLDLTWFRYNGPAIFNPMTPEETAFSQELIACWLSFVRAKNPNTFKMERSPVWDRFPLDEKRQIVLQQNSATTSGSFVELADEKEVTRCQFIAGKVDKEQN</sequence>
<evidence type="ECO:0000256" key="2">
    <source>
        <dbReference type="ARBA" id="ARBA00022801"/>
    </source>
</evidence>
<dbReference type="EC" id="3.1.1.-" evidence="3"/>
<dbReference type="InterPro" id="IPR002018">
    <property type="entry name" value="CarbesteraseB"/>
</dbReference>